<evidence type="ECO:0000256" key="7">
    <source>
        <dbReference type="ARBA" id="ARBA00061200"/>
    </source>
</evidence>
<evidence type="ECO:0000256" key="2">
    <source>
        <dbReference type="ARBA" id="ARBA00022448"/>
    </source>
</evidence>
<dbReference type="FunCoup" id="G0VEG5">
    <property type="interactions" value="161"/>
</dbReference>
<feature type="transmembrane region" description="Helical" evidence="9">
    <location>
        <begin position="494"/>
        <end position="513"/>
    </location>
</feature>
<dbReference type="GO" id="GO:0006865">
    <property type="term" value="P:amino acid transport"/>
    <property type="evidence" value="ECO:0007669"/>
    <property type="project" value="UniProtKB-KW"/>
</dbReference>
<reference evidence="10 11" key="1">
    <citation type="journal article" date="2011" name="Proc. Natl. Acad. Sci. U.S.A.">
        <title>Evolutionary erosion of yeast sex chromosomes by mating-type switching accidents.</title>
        <authorList>
            <person name="Gordon J.L."/>
            <person name="Armisen D."/>
            <person name="Proux-Wera E."/>
            <person name="Oheigeartaigh S.S."/>
            <person name="Byrne K.P."/>
            <person name="Wolfe K.H."/>
        </authorList>
    </citation>
    <scope>NUCLEOTIDE SEQUENCE [LARGE SCALE GENOMIC DNA]</scope>
    <source>
        <strain evidence="11">ATCC 76901 / BCRC 22586 / CBS 4309 / NBRC 1992 / NRRL Y-12630</strain>
    </source>
</reference>
<dbReference type="eggNOG" id="KOG1289">
    <property type="taxonomic scope" value="Eukaryota"/>
</dbReference>
<keyword evidence="5 9" id="KW-1133">Transmembrane helix</keyword>
<feature type="compositionally biased region" description="Basic and acidic residues" evidence="8">
    <location>
        <begin position="553"/>
        <end position="569"/>
    </location>
</feature>
<dbReference type="KEGG" id="ncs:NCAS_0D03750"/>
<dbReference type="EMBL" id="HE576755">
    <property type="protein sequence ID" value="CCC69956.1"/>
    <property type="molecule type" value="Genomic_DNA"/>
</dbReference>
<feature type="transmembrane region" description="Helical" evidence="9">
    <location>
        <begin position="140"/>
        <end position="164"/>
    </location>
</feature>
<evidence type="ECO:0000256" key="9">
    <source>
        <dbReference type="SAM" id="Phobius"/>
    </source>
</evidence>
<dbReference type="Pfam" id="PF13520">
    <property type="entry name" value="AA_permease_2"/>
    <property type="match status" value="1"/>
</dbReference>
<name>G0VEG5_NAUCA</name>
<feature type="transmembrane region" description="Helical" evidence="9">
    <location>
        <begin position="424"/>
        <end position="445"/>
    </location>
</feature>
<protein>
    <recommendedName>
        <fullName evidence="12">Choline transport protein</fullName>
    </recommendedName>
</protein>
<dbReference type="Gene3D" id="1.20.1740.10">
    <property type="entry name" value="Amino acid/polyamine transporter I"/>
    <property type="match status" value="1"/>
</dbReference>
<feature type="transmembrane region" description="Helical" evidence="9">
    <location>
        <begin position="59"/>
        <end position="82"/>
    </location>
</feature>
<feature type="transmembrane region" description="Helical" evidence="9">
    <location>
        <begin position="457"/>
        <end position="482"/>
    </location>
</feature>
<dbReference type="AlphaFoldDB" id="G0VEG5"/>
<sequence length="569" mass="62939">MSSQDALDVIASTYNQDIDSNTSLHQRDTFDKNKLSTKTQELDGDANNNNGEVHLRKSFSVWSILGVGFGLTNSWFGISASMVTGISSGGPMMVVYGIIIIALVSICIGTSLSELSSAYPHAGGQFFWSLKLAPPKHKRFAAYLCGSFAYAGSVFTSASTTLSVATEVVGMYALTHPDFKVQRWHIFVCFELLHLLLMLFNCYGKSLPFISASSLYISLVSFFTITVTVLACSHGNFNDPKFVFATFYNETGWKNGGIAFIVGLINPAWSFSCLDCATHMAFEVEKPERVIPIAIMGTIAIGFATSFCYVIAMFFSLRDLDKILTSTTGAPILDIYNQVLGNKSGAIFLGCLVLFTSFGCVIACHTWQARLCWSFARDNGLPWSHLWAQVNPQMGVPLNAHLMSCAWISLIGILYLASSTAFNSLITGCIAFLLLSYIIPVICLLMKKRQIRHGPFWLGKFGLFSNIILLAWTAFAIIFFSFPPVLPVTKDNMNYVAVVIVGYTSYALLYWRFKGRKEFHAMEDDDDMDDGRGNTIETSASLISRDIEEQDDSERVSEIIHIQSDKDNK</sequence>
<dbReference type="Proteomes" id="UP000001640">
    <property type="component" value="Chromosome 4"/>
</dbReference>
<keyword evidence="6 9" id="KW-0472">Membrane</keyword>
<dbReference type="OMA" id="GIPWIAF"/>
<keyword evidence="4" id="KW-0029">Amino-acid transport</keyword>
<feature type="region of interest" description="Disordered" evidence="8">
    <location>
        <begin position="547"/>
        <end position="569"/>
    </location>
</feature>
<dbReference type="GeneID" id="96903562"/>
<dbReference type="PIRSF" id="PIRSF006060">
    <property type="entry name" value="AA_transporter"/>
    <property type="match status" value="1"/>
</dbReference>
<evidence type="ECO:0008006" key="12">
    <source>
        <dbReference type="Google" id="ProtNLM"/>
    </source>
</evidence>
<evidence type="ECO:0000256" key="3">
    <source>
        <dbReference type="ARBA" id="ARBA00022692"/>
    </source>
</evidence>
<dbReference type="GO" id="GO:0015220">
    <property type="term" value="F:choline transmembrane transporter activity"/>
    <property type="evidence" value="ECO:0007669"/>
    <property type="project" value="EnsemblFungi"/>
</dbReference>
<dbReference type="GO" id="GO:1901235">
    <property type="term" value="F:(R)-carnitine transmembrane transporter activity"/>
    <property type="evidence" value="ECO:0007669"/>
    <property type="project" value="EnsemblFungi"/>
</dbReference>
<organism evidence="10 11">
    <name type="scientific">Naumovozyma castellii</name>
    <name type="common">Yeast</name>
    <name type="synonym">Saccharomyces castellii</name>
    <dbReference type="NCBI Taxonomy" id="27288"/>
    <lineage>
        <taxon>Eukaryota</taxon>
        <taxon>Fungi</taxon>
        <taxon>Dikarya</taxon>
        <taxon>Ascomycota</taxon>
        <taxon>Saccharomycotina</taxon>
        <taxon>Saccharomycetes</taxon>
        <taxon>Saccharomycetales</taxon>
        <taxon>Saccharomycetaceae</taxon>
        <taxon>Naumovozyma</taxon>
    </lineage>
</organism>
<feature type="transmembrane region" description="Helical" evidence="9">
    <location>
        <begin position="257"/>
        <end position="278"/>
    </location>
</feature>
<dbReference type="OrthoDB" id="2417308at2759"/>
<proteinExistence type="inferred from homology"/>
<dbReference type="FunFam" id="1.20.1740.10:FF:000046">
    <property type="entry name" value="Amino-acid permease, putative"/>
    <property type="match status" value="1"/>
</dbReference>
<dbReference type="GO" id="GO:0031460">
    <property type="term" value="P:glycine betaine transport"/>
    <property type="evidence" value="ECO:0007669"/>
    <property type="project" value="EnsemblFungi"/>
</dbReference>
<dbReference type="PANTHER" id="PTHR45649:SF7">
    <property type="entry name" value="CHOLINE TRANSPORT PROTEIN"/>
    <property type="match status" value="1"/>
</dbReference>
<dbReference type="InterPro" id="IPR004756">
    <property type="entry name" value="AA_permease"/>
</dbReference>
<evidence type="ECO:0000313" key="10">
    <source>
        <dbReference type="EMBL" id="CCC69956.1"/>
    </source>
</evidence>
<gene>
    <name evidence="10" type="primary">NCAS0D03750</name>
    <name evidence="10" type="ordered locus">NCAS_0D03750</name>
</gene>
<evidence type="ECO:0000256" key="5">
    <source>
        <dbReference type="ARBA" id="ARBA00022989"/>
    </source>
</evidence>
<dbReference type="PANTHER" id="PTHR45649">
    <property type="entry name" value="AMINO-ACID PERMEASE BAT1"/>
    <property type="match status" value="1"/>
</dbReference>
<dbReference type="GO" id="GO:0034228">
    <property type="term" value="F:ethanolamine transmembrane transporter activity"/>
    <property type="evidence" value="ECO:0007669"/>
    <property type="project" value="EnsemblFungi"/>
</dbReference>
<dbReference type="InterPro" id="IPR002293">
    <property type="entry name" value="AA/rel_permease1"/>
</dbReference>
<evidence type="ECO:0000256" key="6">
    <source>
        <dbReference type="ARBA" id="ARBA00023136"/>
    </source>
</evidence>
<keyword evidence="2" id="KW-0813">Transport</keyword>
<dbReference type="RefSeq" id="XP_003676317.1">
    <property type="nucleotide sequence ID" value="XM_003676269.1"/>
</dbReference>
<evidence type="ECO:0000313" key="11">
    <source>
        <dbReference type="Proteomes" id="UP000001640"/>
    </source>
</evidence>
<reference key="2">
    <citation type="submission" date="2011-08" db="EMBL/GenBank/DDBJ databases">
        <title>Genome sequence of Naumovozyma castellii.</title>
        <authorList>
            <person name="Gordon J.L."/>
            <person name="Armisen D."/>
            <person name="Proux-Wera E."/>
            <person name="OhEigeartaigh S.S."/>
            <person name="Byrne K.P."/>
            <person name="Wolfe K.H."/>
        </authorList>
    </citation>
    <scope>NUCLEOTIDE SEQUENCE</scope>
    <source>
        <strain>Type strain:CBS 4309</strain>
    </source>
</reference>
<comment type="similarity">
    <text evidence="7">Belongs to the amino acid-polyamine-organocation (APC) superfamily. Amino acid/choline transporter (ACT) (TC 2.A.3.4) family.</text>
</comment>
<evidence type="ECO:0000256" key="1">
    <source>
        <dbReference type="ARBA" id="ARBA00004141"/>
    </source>
</evidence>
<dbReference type="NCBIfam" id="TIGR00907">
    <property type="entry name" value="2A0304"/>
    <property type="match status" value="1"/>
</dbReference>
<accession>G0VEG5</accession>
<dbReference type="HOGENOM" id="CLU_004495_2_4_1"/>
<dbReference type="GO" id="GO:0005886">
    <property type="term" value="C:plasma membrane"/>
    <property type="evidence" value="ECO:0007669"/>
    <property type="project" value="EnsemblFungi"/>
</dbReference>
<keyword evidence="11" id="KW-1185">Reference proteome</keyword>
<feature type="transmembrane region" description="Helical" evidence="9">
    <location>
        <begin position="346"/>
        <end position="367"/>
    </location>
</feature>
<dbReference type="InParanoid" id="G0VEG5"/>
<comment type="subcellular location">
    <subcellularLocation>
        <location evidence="1">Membrane</location>
        <topology evidence="1">Multi-pass membrane protein</topology>
    </subcellularLocation>
</comment>
<feature type="transmembrane region" description="Helical" evidence="9">
    <location>
        <begin position="398"/>
        <end position="418"/>
    </location>
</feature>
<evidence type="ECO:0000256" key="8">
    <source>
        <dbReference type="SAM" id="MobiDB-lite"/>
    </source>
</evidence>
<feature type="transmembrane region" description="Helical" evidence="9">
    <location>
        <begin position="184"/>
        <end position="203"/>
    </location>
</feature>
<feature type="transmembrane region" description="Helical" evidence="9">
    <location>
        <begin position="215"/>
        <end position="237"/>
    </location>
</feature>
<keyword evidence="3 9" id="KW-0812">Transmembrane</keyword>
<evidence type="ECO:0000256" key="4">
    <source>
        <dbReference type="ARBA" id="ARBA00022970"/>
    </source>
</evidence>
<feature type="transmembrane region" description="Helical" evidence="9">
    <location>
        <begin position="94"/>
        <end position="119"/>
    </location>
</feature>
<feature type="transmembrane region" description="Helical" evidence="9">
    <location>
        <begin position="290"/>
        <end position="315"/>
    </location>
</feature>